<dbReference type="OrthoDB" id="3353710at2759"/>
<feature type="compositionally biased region" description="Basic and acidic residues" evidence="1">
    <location>
        <begin position="9"/>
        <end position="19"/>
    </location>
</feature>
<reference evidence="2 3" key="1">
    <citation type="journal article" date="2016" name="Mol. Biol. Evol.">
        <title>Comparative Genomics of Early-Diverging Mushroom-Forming Fungi Provides Insights into the Origins of Lignocellulose Decay Capabilities.</title>
        <authorList>
            <person name="Nagy L.G."/>
            <person name="Riley R."/>
            <person name="Tritt A."/>
            <person name="Adam C."/>
            <person name="Daum C."/>
            <person name="Floudas D."/>
            <person name="Sun H."/>
            <person name="Yadav J.S."/>
            <person name="Pangilinan J."/>
            <person name="Larsson K.H."/>
            <person name="Matsuura K."/>
            <person name="Barry K."/>
            <person name="Labutti K."/>
            <person name="Kuo R."/>
            <person name="Ohm R.A."/>
            <person name="Bhattacharya S.S."/>
            <person name="Shirouzu T."/>
            <person name="Yoshinaga Y."/>
            <person name="Martin F.M."/>
            <person name="Grigoriev I.V."/>
            <person name="Hibbett D.S."/>
        </authorList>
    </citation>
    <scope>NUCLEOTIDE SEQUENCE [LARGE SCALE GENOMIC DNA]</scope>
    <source>
        <strain evidence="2 3">L-15889</strain>
    </source>
</reference>
<evidence type="ECO:0000256" key="1">
    <source>
        <dbReference type="SAM" id="MobiDB-lite"/>
    </source>
</evidence>
<dbReference type="STRING" id="1314783.A0A165P4K9"/>
<keyword evidence="3" id="KW-1185">Reference proteome</keyword>
<evidence type="ECO:0000313" key="2">
    <source>
        <dbReference type="EMBL" id="KZT67752.1"/>
    </source>
</evidence>
<protein>
    <submittedName>
        <fullName evidence="2">Uncharacterized protein</fullName>
    </submittedName>
</protein>
<gene>
    <name evidence="2" type="ORF">DAEQUDRAFT_379474</name>
</gene>
<organism evidence="2 3">
    <name type="scientific">Daedalea quercina L-15889</name>
    <dbReference type="NCBI Taxonomy" id="1314783"/>
    <lineage>
        <taxon>Eukaryota</taxon>
        <taxon>Fungi</taxon>
        <taxon>Dikarya</taxon>
        <taxon>Basidiomycota</taxon>
        <taxon>Agaricomycotina</taxon>
        <taxon>Agaricomycetes</taxon>
        <taxon>Polyporales</taxon>
        <taxon>Fomitopsis</taxon>
    </lineage>
</organism>
<proteinExistence type="predicted"/>
<dbReference type="EMBL" id="KV429073">
    <property type="protein sequence ID" value="KZT67752.1"/>
    <property type="molecule type" value="Genomic_DNA"/>
</dbReference>
<accession>A0A165P4K9</accession>
<sequence length="576" mass="65305">MDASSDPDTGSREVGHYEAYDEEREAARPFLPLSTPSEAALRLSPSALLEIVDTKLNELADQQYHASRRMCALKRLRNNAARINRIPPEVLAEAFLFGAAGWFGVGGWTTHETPLVISHVCAYWRALALDTPRLWTSIPLIRRELAELFLVRSKDRRVACWTDRLPVPSTPSRARELQRLLPVQRLQGLHVSLEDEGDMVQFLQALRSPAPYIQDLNLVTGHDSMQTNRWTLGFEKPATTPLFASSTPNLQTLTLKNFDLDLTSGTFKNLVKLELLEQWFVQPVGVFLDALERCPCLEHLAYQRTREAVFIDGEPYPEHLPAHLRHVKLWKLRTLALECQPSAWLAFVLGSLDISQYACVRLSAFNEGDEADLSLNMLPGDLSRIVALSSIRSLHIDYEDRFKLFTRPDYSRYWQTPMGSLTLLQSFRSPVSLAYRDTFIKLNVRDLEELIIEGPRSSYSWVSPDWPLCFRQTINLGHLHLIDVDPTVAAKILSALFMSSPACGGGITTGTQLSKLELTRLHYSGNLERELANCMRRSAVTGGPLKTVKLVNMHWPFNQLPAWLWNIGPEIIERER</sequence>
<evidence type="ECO:0000313" key="3">
    <source>
        <dbReference type="Proteomes" id="UP000076727"/>
    </source>
</evidence>
<dbReference type="AlphaFoldDB" id="A0A165P4K9"/>
<name>A0A165P4K9_9APHY</name>
<dbReference type="Proteomes" id="UP000076727">
    <property type="component" value="Unassembled WGS sequence"/>
</dbReference>
<feature type="region of interest" description="Disordered" evidence="1">
    <location>
        <begin position="1"/>
        <end position="23"/>
    </location>
</feature>